<dbReference type="AlphaFoldDB" id="A0A0F9EPG5"/>
<dbReference type="EMBL" id="LAZR01036102">
    <property type="protein sequence ID" value="KKL25748.1"/>
    <property type="molecule type" value="Genomic_DNA"/>
</dbReference>
<evidence type="ECO:0000313" key="1">
    <source>
        <dbReference type="EMBL" id="KKL25748.1"/>
    </source>
</evidence>
<reference evidence="1" key="1">
    <citation type="journal article" date="2015" name="Nature">
        <title>Complex archaea that bridge the gap between prokaryotes and eukaryotes.</title>
        <authorList>
            <person name="Spang A."/>
            <person name="Saw J.H."/>
            <person name="Jorgensen S.L."/>
            <person name="Zaremba-Niedzwiedzka K."/>
            <person name="Martijn J."/>
            <person name="Lind A.E."/>
            <person name="van Eijk R."/>
            <person name="Schleper C."/>
            <person name="Guy L."/>
            <person name="Ettema T.J."/>
        </authorList>
    </citation>
    <scope>NUCLEOTIDE SEQUENCE</scope>
</reference>
<accession>A0A0F9EPG5</accession>
<sequence>MSDLTVLEMLQRKPRGVCGTQMRGRFSARIFELRDLGHIIDKERCDDPWHGHRTVQWRYVLRQGAQSSLF</sequence>
<gene>
    <name evidence="1" type="ORF">LCGC14_2402210</name>
</gene>
<comment type="caution">
    <text evidence="1">The sequence shown here is derived from an EMBL/GenBank/DDBJ whole genome shotgun (WGS) entry which is preliminary data.</text>
</comment>
<protein>
    <submittedName>
        <fullName evidence="1">Uncharacterized protein</fullName>
    </submittedName>
</protein>
<name>A0A0F9EPG5_9ZZZZ</name>
<organism evidence="1">
    <name type="scientific">marine sediment metagenome</name>
    <dbReference type="NCBI Taxonomy" id="412755"/>
    <lineage>
        <taxon>unclassified sequences</taxon>
        <taxon>metagenomes</taxon>
        <taxon>ecological metagenomes</taxon>
    </lineage>
</organism>
<proteinExistence type="predicted"/>